<accession>A0A4Z2C6Z3</accession>
<dbReference type="AlphaFoldDB" id="A0A4Z2C6Z3"/>
<dbReference type="GO" id="GO:0047291">
    <property type="term" value="F:lactosylceramide alpha-2,3-sialyltransferase activity"/>
    <property type="evidence" value="ECO:0007669"/>
    <property type="project" value="TreeGrafter"/>
</dbReference>
<organism evidence="13 14">
    <name type="scientific">Takifugu bimaculatus</name>
    <dbReference type="NCBI Taxonomy" id="433685"/>
    <lineage>
        <taxon>Eukaryota</taxon>
        <taxon>Metazoa</taxon>
        <taxon>Chordata</taxon>
        <taxon>Craniata</taxon>
        <taxon>Vertebrata</taxon>
        <taxon>Euteleostomi</taxon>
        <taxon>Actinopterygii</taxon>
        <taxon>Neopterygii</taxon>
        <taxon>Teleostei</taxon>
        <taxon>Neoteleostei</taxon>
        <taxon>Acanthomorphata</taxon>
        <taxon>Eupercaria</taxon>
        <taxon>Tetraodontiformes</taxon>
        <taxon>Tetradontoidea</taxon>
        <taxon>Tetraodontidae</taxon>
        <taxon>Takifugu</taxon>
    </lineage>
</organism>
<evidence type="ECO:0000256" key="10">
    <source>
        <dbReference type="ARBA" id="ARBA00023180"/>
    </source>
</evidence>
<dbReference type="Pfam" id="PF00777">
    <property type="entry name" value="Glyco_transf_29"/>
    <property type="match status" value="1"/>
</dbReference>
<dbReference type="InterPro" id="IPR038578">
    <property type="entry name" value="GT29-like_sf"/>
</dbReference>
<keyword evidence="7 12" id="KW-1133">Transmembrane helix</keyword>
<proteinExistence type="inferred from homology"/>
<feature type="region of interest" description="Disordered" evidence="11">
    <location>
        <begin position="156"/>
        <end position="204"/>
    </location>
</feature>
<comment type="similarity">
    <text evidence="2">Belongs to the glycosyltransferase 29 family.</text>
</comment>
<evidence type="ECO:0000256" key="4">
    <source>
        <dbReference type="ARBA" id="ARBA00022679"/>
    </source>
</evidence>
<keyword evidence="10" id="KW-0325">Glycoprotein</keyword>
<dbReference type="Gene3D" id="3.90.1480.20">
    <property type="entry name" value="Glycosyl transferase family 29"/>
    <property type="match status" value="1"/>
</dbReference>
<evidence type="ECO:0000256" key="5">
    <source>
        <dbReference type="ARBA" id="ARBA00022692"/>
    </source>
</evidence>
<keyword evidence="4" id="KW-0808">Transferase</keyword>
<evidence type="ECO:0000256" key="9">
    <source>
        <dbReference type="ARBA" id="ARBA00023136"/>
    </source>
</evidence>
<evidence type="ECO:0000313" key="14">
    <source>
        <dbReference type="Proteomes" id="UP000516260"/>
    </source>
</evidence>
<feature type="transmembrane region" description="Helical" evidence="12">
    <location>
        <begin position="48"/>
        <end position="70"/>
    </location>
</feature>
<evidence type="ECO:0000256" key="3">
    <source>
        <dbReference type="ARBA" id="ARBA00022676"/>
    </source>
</evidence>
<dbReference type="PANTHER" id="PTHR13713">
    <property type="entry name" value="SIALYLTRANSFERASE"/>
    <property type="match status" value="1"/>
</dbReference>
<comment type="subcellular location">
    <subcellularLocation>
        <location evidence="1">Golgi apparatus membrane</location>
        <topology evidence="1">Single-pass type II membrane protein</topology>
    </subcellularLocation>
</comment>
<keyword evidence="14" id="KW-1185">Reference proteome</keyword>
<evidence type="ECO:0008006" key="15">
    <source>
        <dbReference type="Google" id="ProtNLM"/>
    </source>
</evidence>
<name>A0A4Z2C6Z3_9TELE</name>
<evidence type="ECO:0000256" key="6">
    <source>
        <dbReference type="ARBA" id="ARBA00022968"/>
    </source>
</evidence>
<comment type="caution">
    <text evidence="13">The sequence shown here is derived from an EMBL/GenBank/DDBJ whole genome shotgun (WGS) entry which is preliminary data.</text>
</comment>
<dbReference type="GO" id="GO:0000139">
    <property type="term" value="C:Golgi membrane"/>
    <property type="evidence" value="ECO:0007669"/>
    <property type="project" value="UniProtKB-SubCell"/>
</dbReference>
<evidence type="ECO:0000256" key="8">
    <source>
        <dbReference type="ARBA" id="ARBA00023034"/>
    </source>
</evidence>
<evidence type="ECO:0000256" key="2">
    <source>
        <dbReference type="ARBA" id="ARBA00006003"/>
    </source>
</evidence>
<keyword evidence="6" id="KW-0735">Signal-anchor</keyword>
<dbReference type="InterPro" id="IPR051142">
    <property type="entry name" value="Glycosyltransferase_29"/>
</dbReference>
<dbReference type="InterPro" id="IPR001675">
    <property type="entry name" value="Glyco_trans_29"/>
</dbReference>
<dbReference type="Proteomes" id="UP000516260">
    <property type="component" value="Chromosome 13"/>
</dbReference>
<keyword evidence="9 12" id="KW-0472">Membrane</keyword>
<keyword evidence="5 12" id="KW-0812">Transmembrane</keyword>
<evidence type="ECO:0000256" key="7">
    <source>
        <dbReference type="ARBA" id="ARBA00022989"/>
    </source>
</evidence>
<protein>
    <recommendedName>
        <fullName evidence="15">ST3 beta-galactoside alpha-2,3-sialyltransferase 7</fullName>
    </recommendedName>
</protein>
<evidence type="ECO:0000313" key="13">
    <source>
        <dbReference type="EMBL" id="TNN00003.1"/>
    </source>
</evidence>
<evidence type="ECO:0000256" key="12">
    <source>
        <dbReference type="SAM" id="Phobius"/>
    </source>
</evidence>
<evidence type="ECO:0000256" key="1">
    <source>
        <dbReference type="ARBA" id="ARBA00004323"/>
    </source>
</evidence>
<dbReference type="PANTHER" id="PTHR13713:SF94">
    <property type="entry name" value="ST3 BETA-GALACTOSIDE ALPHA-2,3-SIALYLTRANSFERASE 5, LIKE"/>
    <property type="match status" value="1"/>
</dbReference>
<dbReference type="EMBL" id="SWLE01000005">
    <property type="protein sequence ID" value="TNN00003.1"/>
    <property type="molecule type" value="Genomic_DNA"/>
</dbReference>
<keyword evidence="3" id="KW-0328">Glycosyltransferase</keyword>
<sequence length="381" mass="42307">MSVEDPGDDSPLLPEAVEAGTPGLLAHRQPITKPGSWDFFFLSRSQNLALGAALLFGCYSAVLIPAYFPLKKAIFNDPRPKNLVLFNRSASLLSDPCRPRWCLNRLKRLPCSEGLLDIPVFVQRDVPSSWDLPPPLGLRGSEEHLALALASLPQLGPPPSLRGEGRLQEMCGGGKRRGPPREPPGSSHRPIRRDYQRGQPHSGNEYRETTTVALVVFKSLDLDWLISVVTRRPLGFWSKLWFWREVVEDIPLTRESFRILHPEIIRRTGRVLQRYTLTRGKMVPTLGASAVVMALQVCDQVSLAGFGYDMQHPQSQLHYYEAVPMDAMKAQVGRPHLLAPRPSSTSPRLLSLQVVHDIGAEKLFLRDLVAAGATTDLTGAL</sequence>
<evidence type="ECO:0000256" key="11">
    <source>
        <dbReference type="SAM" id="MobiDB-lite"/>
    </source>
</evidence>
<gene>
    <name evidence="13" type="ORF">fugu_013035</name>
</gene>
<keyword evidence="8" id="KW-0333">Golgi apparatus</keyword>
<reference evidence="13 14" key="1">
    <citation type="submission" date="2019-04" db="EMBL/GenBank/DDBJ databases">
        <title>The sequence and de novo assembly of Takifugu bimaculatus genome using PacBio and Hi-C technologies.</title>
        <authorList>
            <person name="Xu P."/>
            <person name="Liu B."/>
            <person name="Zhou Z."/>
        </authorList>
    </citation>
    <scope>NUCLEOTIDE SEQUENCE [LARGE SCALE GENOMIC DNA]</scope>
    <source>
        <strain evidence="13">TB-2018</strain>
        <tissue evidence="13">Muscle</tissue>
    </source>
</reference>